<dbReference type="EMBL" id="OE841131">
    <property type="protein sequence ID" value="CAD7594308.1"/>
    <property type="molecule type" value="Genomic_DNA"/>
</dbReference>
<accession>A0A7R9PLR0</accession>
<dbReference type="AlphaFoldDB" id="A0A7R9PLR0"/>
<protein>
    <submittedName>
        <fullName evidence="1">Uncharacterized protein</fullName>
    </submittedName>
</protein>
<gene>
    <name evidence="1" type="ORF">TGEB3V08_LOCUS5621</name>
</gene>
<name>A0A7R9PLR0_TIMGE</name>
<proteinExistence type="predicted"/>
<reference evidence="1" key="1">
    <citation type="submission" date="2020-11" db="EMBL/GenBank/DDBJ databases">
        <authorList>
            <person name="Tran Van P."/>
        </authorList>
    </citation>
    <scope>NUCLEOTIDE SEQUENCE</scope>
</reference>
<sequence>MNSLKRSNIMKSQDVFTRKAKPAKPHAVTCIFNTLFPLEEINAKRVIVGMSVKINFTPYVQKEKYGGNCAVFNRTEWQELDNYNFTMACSLEDLAFHIPDLYGGIHRLFDNCEPSGYGSLLRGMKAEIIEAGISVFSILLGRIVNLEGIPHPQDPPFVEGTLKSLLFGHLPTGYLNTALFFGFLCDVWDLIDVAVDRRDMWSTPVARYCNDLIDTLVVDVCDESADVVDLKQPTVETHIRNLDLLGATYYTRQVVGLDYYALDCELKTILLTHLRDTVEKRMLLLQGHRTFYHRVVLESGYGATKHIVLVKCVIGASNHTRLHKRNVLPAGFQEPE</sequence>
<evidence type="ECO:0000313" key="1">
    <source>
        <dbReference type="EMBL" id="CAD7594308.1"/>
    </source>
</evidence>
<organism evidence="1">
    <name type="scientific">Timema genevievae</name>
    <name type="common">Walking stick</name>
    <dbReference type="NCBI Taxonomy" id="629358"/>
    <lineage>
        <taxon>Eukaryota</taxon>
        <taxon>Metazoa</taxon>
        <taxon>Ecdysozoa</taxon>
        <taxon>Arthropoda</taxon>
        <taxon>Hexapoda</taxon>
        <taxon>Insecta</taxon>
        <taxon>Pterygota</taxon>
        <taxon>Neoptera</taxon>
        <taxon>Polyneoptera</taxon>
        <taxon>Phasmatodea</taxon>
        <taxon>Timematodea</taxon>
        <taxon>Timematoidea</taxon>
        <taxon>Timematidae</taxon>
        <taxon>Timema</taxon>
    </lineage>
</organism>